<feature type="compositionally biased region" description="Polar residues" evidence="14">
    <location>
        <begin position="2743"/>
        <end position="2764"/>
    </location>
</feature>
<feature type="region of interest" description="Disordered" evidence="14">
    <location>
        <begin position="1"/>
        <end position="51"/>
    </location>
</feature>
<dbReference type="InterPro" id="IPR050520">
    <property type="entry name" value="INO80/SWR1_helicase"/>
</dbReference>
<feature type="coiled-coil region" evidence="13">
    <location>
        <begin position="2433"/>
        <end position="2513"/>
    </location>
</feature>
<evidence type="ECO:0000256" key="8">
    <source>
        <dbReference type="ARBA" id="ARBA00022853"/>
    </source>
</evidence>
<dbReference type="Gene3D" id="1.20.120.850">
    <property type="entry name" value="SWI2/SNF2 ATPases, N-terminal domain"/>
    <property type="match status" value="1"/>
</dbReference>
<feature type="region of interest" description="Disordered" evidence="14">
    <location>
        <begin position="3121"/>
        <end position="3184"/>
    </location>
</feature>
<feature type="region of interest" description="Disordered" evidence="14">
    <location>
        <begin position="213"/>
        <end position="303"/>
    </location>
</feature>
<dbReference type="EnsemblMetazoa" id="XM_038219219.1">
    <property type="protein sequence ID" value="XP_038075147.1"/>
    <property type="gene ID" value="LOC119742946"/>
</dbReference>
<feature type="compositionally biased region" description="Polar residues" evidence="14">
    <location>
        <begin position="1975"/>
        <end position="1984"/>
    </location>
</feature>
<protein>
    <recommendedName>
        <fullName evidence="20">Helicase domino</fullName>
    </recommendedName>
</protein>
<feature type="compositionally biased region" description="Low complexity" evidence="14">
    <location>
        <begin position="2820"/>
        <end position="2831"/>
    </location>
</feature>
<feature type="compositionally biased region" description="Polar residues" evidence="14">
    <location>
        <begin position="1055"/>
        <end position="1070"/>
    </location>
</feature>
<keyword evidence="11" id="KW-0804">Transcription</keyword>
<evidence type="ECO:0000256" key="1">
    <source>
        <dbReference type="ARBA" id="ARBA00004123"/>
    </source>
</evidence>
<feature type="region of interest" description="Disordered" evidence="14">
    <location>
        <begin position="1052"/>
        <end position="1074"/>
    </location>
</feature>
<evidence type="ECO:0000259" key="16">
    <source>
        <dbReference type="PROSITE" id="PS51194"/>
    </source>
</evidence>
<feature type="compositionally biased region" description="Low complexity" evidence="14">
    <location>
        <begin position="2770"/>
        <end position="2779"/>
    </location>
</feature>
<feature type="compositionally biased region" description="Pro residues" evidence="14">
    <location>
        <begin position="2780"/>
        <end position="2789"/>
    </location>
</feature>
<feature type="compositionally biased region" description="Polar residues" evidence="14">
    <location>
        <begin position="264"/>
        <end position="274"/>
    </location>
</feature>
<feature type="region of interest" description="Disordered" evidence="14">
    <location>
        <begin position="1698"/>
        <end position="1720"/>
    </location>
</feature>
<evidence type="ECO:0000256" key="9">
    <source>
        <dbReference type="ARBA" id="ARBA00023015"/>
    </source>
</evidence>
<name>A0A914BI88_PATMI</name>
<dbReference type="CDD" id="cd18003">
    <property type="entry name" value="DEXQc_SRCAP"/>
    <property type="match status" value="1"/>
</dbReference>
<organism evidence="18 19">
    <name type="scientific">Patiria miniata</name>
    <name type="common">Bat star</name>
    <name type="synonym">Asterina miniata</name>
    <dbReference type="NCBI Taxonomy" id="46514"/>
    <lineage>
        <taxon>Eukaryota</taxon>
        <taxon>Metazoa</taxon>
        <taxon>Echinodermata</taxon>
        <taxon>Eleutherozoa</taxon>
        <taxon>Asterozoa</taxon>
        <taxon>Asteroidea</taxon>
        <taxon>Valvatacea</taxon>
        <taxon>Valvatida</taxon>
        <taxon>Asterinidae</taxon>
        <taxon>Patiria</taxon>
    </lineage>
</organism>
<evidence type="ECO:0000313" key="18">
    <source>
        <dbReference type="EnsemblMetazoa" id="XP_038075147.1"/>
    </source>
</evidence>
<dbReference type="SUPFAM" id="SSF52540">
    <property type="entry name" value="P-loop containing nucleoside triphosphate hydrolases"/>
    <property type="match status" value="3"/>
</dbReference>
<feature type="compositionally biased region" description="Low complexity" evidence="14">
    <location>
        <begin position="3752"/>
        <end position="3761"/>
    </location>
</feature>
<keyword evidence="7" id="KW-0067">ATP-binding</keyword>
<feature type="domain" description="HSA" evidence="17">
    <location>
        <begin position="668"/>
        <end position="740"/>
    </location>
</feature>
<keyword evidence="12" id="KW-0539">Nucleus</keyword>
<evidence type="ECO:0000256" key="10">
    <source>
        <dbReference type="ARBA" id="ARBA00023125"/>
    </source>
</evidence>
<dbReference type="Pfam" id="PF00271">
    <property type="entry name" value="Helicase_C"/>
    <property type="match status" value="1"/>
</dbReference>
<dbReference type="RefSeq" id="XP_038075147.1">
    <property type="nucleotide sequence ID" value="XM_038219219.1"/>
</dbReference>
<evidence type="ECO:0000256" key="7">
    <source>
        <dbReference type="ARBA" id="ARBA00022840"/>
    </source>
</evidence>
<feature type="compositionally biased region" description="Acidic residues" evidence="14">
    <location>
        <begin position="823"/>
        <end position="845"/>
    </location>
</feature>
<keyword evidence="19" id="KW-1185">Reference proteome</keyword>
<dbReference type="InterPro" id="IPR001650">
    <property type="entry name" value="Helicase_C-like"/>
</dbReference>
<feature type="compositionally biased region" description="Basic and acidic residues" evidence="14">
    <location>
        <begin position="922"/>
        <end position="938"/>
    </location>
</feature>
<feature type="compositionally biased region" description="Low complexity" evidence="14">
    <location>
        <begin position="21"/>
        <end position="38"/>
    </location>
</feature>
<evidence type="ECO:0000313" key="19">
    <source>
        <dbReference type="Proteomes" id="UP000887568"/>
    </source>
</evidence>
<dbReference type="GO" id="GO:0006338">
    <property type="term" value="P:chromatin remodeling"/>
    <property type="evidence" value="ECO:0007669"/>
    <property type="project" value="UniProtKB-ARBA"/>
</dbReference>
<dbReference type="PROSITE" id="PS51192">
    <property type="entry name" value="HELICASE_ATP_BIND_1"/>
    <property type="match status" value="1"/>
</dbReference>
<feature type="region of interest" description="Disordered" evidence="14">
    <location>
        <begin position="802"/>
        <end position="1034"/>
    </location>
</feature>
<dbReference type="InterPro" id="IPR014012">
    <property type="entry name" value="HSA_dom"/>
</dbReference>
<feature type="compositionally biased region" description="Polar residues" evidence="14">
    <location>
        <begin position="3129"/>
        <end position="3142"/>
    </location>
</feature>
<keyword evidence="9" id="KW-0805">Transcription regulation</keyword>
<evidence type="ECO:0000256" key="6">
    <source>
        <dbReference type="ARBA" id="ARBA00022806"/>
    </source>
</evidence>
<feature type="region of interest" description="Disordered" evidence="14">
    <location>
        <begin position="1865"/>
        <end position="1953"/>
    </location>
</feature>
<dbReference type="GO" id="GO:0004386">
    <property type="term" value="F:helicase activity"/>
    <property type="evidence" value="ECO:0007669"/>
    <property type="project" value="UniProtKB-KW"/>
</dbReference>
<dbReference type="SMART" id="SM00573">
    <property type="entry name" value="HSA"/>
    <property type="match status" value="1"/>
</dbReference>
<keyword evidence="3" id="KW-0597">Phosphoprotein</keyword>
<dbReference type="SMART" id="SM00487">
    <property type="entry name" value="DEXDc"/>
    <property type="match status" value="1"/>
</dbReference>
<dbReference type="InterPro" id="IPR014001">
    <property type="entry name" value="Helicase_ATP-bd"/>
</dbReference>
<feature type="compositionally biased region" description="Acidic residues" evidence="14">
    <location>
        <begin position="996"/>
        <end position="1034"/>
    </location>
</feature>
<feature type="compositionally biased region" description="Acidic residues" evidence="14">
    <location>
        <begin position="975"/>
        <end position="985"/>
    </location>
</feature>
<dbReference type="GO" id="GO:0010468">
    <property type="term" value="P:regulation of gene expression"/>
    <property type="evidence" value="ECO:0007669"/>
    <property type="project" value="UniProtKB-ARBA"/>
</dbReference>
<dbReference type="Gene3D" id="3.40.50.10810">
    <property type="entry name" value="Tandem AAA-ATPase domain"/>
    <property type="match status" value="1"/>
</dbReference>
<dbReference type="GeneID" id="119742946"/>
<evidence type="ECO:0000256" key="12">
    <source>
        <dbReference type="ARBA" id="ARBA00023242"/>
    </source>
</evidence>
<feature type="compositionally biased region" description="Polar residues" evidence="14">
    <location>
        <begin position="3295"/>
        <end position="3321"/>
    </location>
</feature>
<feature type="compositionally biased region" description="Acidic residues" evidence="14">
    <location>
        <begin position="944"/>
        <end position="963"/>
    </location>
</feature>
<feature type="compositionally biased region" description="Low complexity" evidence="14">
    <location>
        <begin position="802"/>
        <end position="811"/>
    </location>
</feature>
<evidence type="ECO:0000256" key="3">
    <source>
        <dbReference type="ARBA" id="ARBA00022553"/>
    </source>
</evidence>
<feature type="compositionally biased region" description="Polar residues" evidence="14">
    <location>
        <begin position="2807"/>
        <end position="2819"/>
    </location>
</feature>
<dbReference type="GO" id="GO:0005524">
    <property type="term" value="F:ATP binding"/>
    <property type="evidence" value="ECO:0007669"/>
    <property type="project" value="UniProtKB-KW"/>
</dbReference>
<dbReference type="GO" id="GO:0000812">
    <property type="term" value="C:Swr1 complex"/>
    <property type="evidence" value="ECO:0007669"/>
    <property type="project" value="TreeGrafter"/>
</dbReference>
<evidence type="ECO:0000256" key="14">
    <source>
        <dbReference type="SAM" id="MobiDB-lite"/>
    </source>
</evidence>
<feature type="compositionally biased region" description="Polar residues" evidence="14">
    <location>
        <begin position="3403"/>
        <end position="3421"/>
    </location>
</feature>
<feature type="compositionally biased region" description="Low complexity" evidence="14">
    <location>
        <begin position="2721"/>
        <end position="2742"/>
    </location>
</feature>
<dbReference type="FunFam" id="1.20.120.850:FF:000012">
    <property type="entry name" value="protein PHOTOPERIOD-INDEPENDENT EARLY FLOWERING 1 isoform X3"/>
    <property type="match status" value="1"/>
</dbReference>
<sequence>MHRGSSGNESQSGVNHKLGSQATQPQQQPIQQSADLPQGLPHTSGYGAPQHPMQQYIINPVAGAQGSHIITTSRPVPTSPIRVPAQHAQGLPAAVILQQQQQQLHRHQQQQQLSQQDVARQQALMQLAGLQSQLVARTSSQVVSLQLSPGYGDPTIGIPVHQMSINTPQTSVSAANNPYVFNDTPKIFPQGEELQISPEQIHLQSLLLPSHHQPVGTIHHHGQGSPRSTMPPLGFGVARRLSSHSPTRGTPDHRKSPTAAAGGSTYNRSLSSPARANPVPSSPSRMRKSPVMASETDRPPATNEVAELRTRLLEHKLKDLHDLQDGYKDKLAELFFLENGYNMMDFLAWKKRPSATLNNFMTSRKLEGQEEEITINDEVKVITNSGSNIPLGTPVAISTQLPPAVSALSSQIKAKELRKSFPGALPTASPDLDRKRTYSQAGLDGSSTSERKPLGFPSTHEPNVTLSPKTITPIPALPGSQPSLLYKQQQQQQHKQLAAGQQQQQQQQQGTLNRVPSTVSSATAPGLSHVRTSLSVPHPRREPKSPPAAKHSLHQLKLPTSRPLTVNTTTGADVTTAAATVVGSTSPRRHLSGGSTTGAPPLPQKLPKSPISPNAHQRLATRQHSLSAVYDYTIGSQEMIVERAKQEAQVMQRIAELRKEGLWSVRRLPKVQEPPRHKTHWEYLLEEAQWLATDFVQERRWKKAAARKLVRAVARHHQEKHAKEVKAEREETQKLRRIAANMAKEIKTFWSNIEKVVQYKQQSRLEERRRKAMDMQLDYIVGQTEKYSSWLTEGLNLNAAGSSAQGSVASSPRSDPGLLATGEDVDFQPDGDDTDDEETIDVEEREAEHDQDAHQKELELLQKDSEVPLEDLIGSLPSEILEGKGEQGVEAGAAETGEEVKVDVTVGEEDRKDEEEAGLSEVTKEAEESPDKVAKADEEFVPSTDDEDEEMPDDEETLEEQEAAEGTMDHTAEVAELEAEGEMTMEELLKKYSGAYDEDFEMPVSEEEEEDDEEEEEEETEEEEEDEDSATDEEAELTDVGMEYLINPDKENEAPTASTAKASGGQSQDGGPNKEITDIAAAAQSLQPTGYTLSTTQVKTPVPFLLRHKLREYQHIGLDWLVTMNDKRLNGILADEMGLGKTIQTIALLAHLACETGNWGPHLIVVPTSVMLNWEMEFKKWCPGFKILTYFGNQKERKLKRQGWTKSNAFHVCITSYKLVIQDHQSFRRKKWKYLVLDEAQNIKNFKSQRWQTLLNFNSQRRLLLTGTPLQNNLMELWSLMHFLMPHVFASHREFREWFSNPLSGMIEGTQEYNEGLIRRLHKVLRPFLLRRLKIEVERQLPQKYEHLVRCRLSRRQRFLYDDFMSQSKTRETLSSGHFMSVINVLMQLRKVCNHPDLFELRPIQSPFQMEGIQYYAASLITKVLEHDPFKHVSLNSLNLCVASLELFLPAYAAHRIKQLQTPRPLIEEIDSAPEPPPRPQPMKIKPGKLFPPPMSQAPKEPKPAVASATSSVSATVPGRASPVVVASQGLAAATGGRASPSVSHVLVRSSTGVQLLRQTGSTQQGLVLDGRSSPSVSLALTTTTTSSTGVPSLTLVSHPSVPSSTPLQQLPGYTGVVISSAGSPAGQQRFYLQQQTSGAGRGQFITTQPITVQLQGASGGPGTTIRLPAGQIRQMSQSGIVQIVQTPSGHQVLRPAVRLSSPSTSQQQQQQQNQSRASPVPIQMTLQATSPQIPRSILQQGAVSGNQTTTLAQSQAQTVIQALAQAVTQASPSSSTGVVMSSQSQQLQSVLAQFQRQQLEQRQLQQQKLQVAASQAATTTSASVTSSQAFTTTSKTVSKPIASVAPMVNVTVNLTNAVKTVVTSALSSLPKRPETPTKLKDSSETPGTKKLEVKEGIAKTTTAMPTAAVTSPPPLIAIRPHHAPNQVPPTPRGIGGSIPSSVGETKPTPAPLMQPVLKIRPLSSVSIAKATGSPKVSVTTSGSRPAVTATPQRSHKSKHNKDSPFFLESMHKAEVDERKATLARIADLNQHRCAAKPVYGSDLRSVVSILNSPNPAGKDRPYASCTGMFHCREVHGLPFPHGYEARLSQTDTLRKVIRTPEDILVELKEIIKRFVMVVPLATSPPISMHTYHPAPSAANQHRLLRETLRRELTPTTACLHPIQTGMKFQFPELRLIQYDCGKLQALDVLLRKLKAGDHRVLIFTQMTRMLDVLEAFLNYHGHIYVRLDGTTKVEQRQFLMDRFNMDKRIFCFILSTRSGGLGINLTGADTVVFYDSDWNPTMDAQAQDRCHRIGQTRDVHIYRLISEMTVEENILKKANQKRLLVDVSIEGGNFTTAFFKTNTIKDLFDMSNRRNAQPVAIEDLVINSRPEQTPSKTQQAAEEKEAITQNQLEQALAKTEDETDVKATSKALAEQDAELAEFDETIPYEGEETKAKEEVSKIEIELAQLDDQLTNIEKYAMRYLESNMEPAPMDDVLEAEEQIQLAKKEWELERLQALKEEEERKAEQEEDEIFFTYCDEEAKNKVHKSRSKSRQTQGGSSRAGSQKSSRASSRSGSAERPKRNPPASTGRSTRRNPKPDPAADDSGPRSPVTRSGATKSPPPPTTAVLSPRSPLARLAPTKPSAKKTGSAKSPPEKTDTAKSKQKSKGQKSSMPKEPESKQSSESAVRQLGEETSRSCSSPMDLSVGGPNATVSATTPMDLSMSPRKDNKQQEVMVKHTPTSVTSEPSSNPTVTTSPPNSFNVQPLNLSPRSKQPQHPTNSDLPPMPGLVSSLTGSGSPPPPNPNLPSIPLLLPRHPLSSHYSSTPTVLTETPSIRASNPNSHPSSTSSSLESILQRNLNVVVSSATGVQSLTAAQLLSLGMSRPNLSPLQLVQPDTPGIPPRFGLPTQSQMLRNPPPLQPMPHQQHLRPQAQHATLLQQQYRLQVQQQQSQVAAASSHQMSSSPQPQPQSQSQMPVLARLQMLTQPRMASPSQTPTLRLSLSRPQLQMAQRQLLAHQQILGAARLRSSSIMQSQPRQQGQPILARLEVLPVRQPQLQSRGSSELLTGLQLADSRTAVARQKVPLQRMPHPVRIQAPVINPQILLQLQSQSQTKLQSQTQPQSRPQTIAQALAQTLAPQNFPAPTHLPSTSQGPSQTPVSISVVPVSHQHTAQPQHQPQTAVQTTQDAPVNMPTPSQHQSTTNGVKQLLTLTVPDATVPRGAPVEKLAPTLTKASPQAAQGSLISTQSDRETLTNAPAQQSPSTVSKVATDSQRTSVSETLPNLSDIQISTHAEAASSALSPPQLTPQPRVDASQSGESQIQSLSQSWTESESVSQMSPPSLAVSGQIASVARADSCPQSSNQTLPIHQESCTLMKQVDAATSLDSEQILTAALSQLKQKEEGASDNTPKESAIPQISFPDLSTSPSQLSTPANQSKPTPLSFPQRISPHPTHSPPSTQSSPNSQSPPLPKSPALSCSPEPLDLSPQHHKVSPLKEAVRRSSQHDSTSRSGTARNTERCIFDLSLSSSSARPDAVHSSSSQPEQKDGRISLPKQDTNQVEAHLTSRMHLNAESVQNSTTAKSPEPDGREESHEQRNIFQVLSSLMRSPPPASPALPLSPSEVVSPSSASPVPVPFDLTIPKSPQPSKTIAAQQHKNYQSELDNVAAANSDGLSQSSTSVRNFAQGASNDTSSPNAATEAPSSPELAKAALAKKLAKIQLSSVDDGRESTGPRTRAMSGAELADKLIQTRSRSRHHSASPALTHRDLKGLSRASSRSSSATNSRDVSPARGGTPTATDKNVVVKRGRGRPRKYPERS</sequence>
<feature type="compositionally biased region" description="Low complexity" evidence="14">
    <location>
        <begin position="3150"/>
        <end position="3168"/>
    </location>
</feature>
<feature type="compositionally biased region" description="Low complexity" evidence="14">
    <location>
        <begin position="3596"/>
        <end position="3612"/>
    </location>
</feature>
<feature type="region of interest" description="Disordered" evidence="14">
    <location>
        <begin position="1971"/>
        <end position="2006"/>
    </location>
</feature>
<feature type="compositionally biased region" description="Polar residues" evidence="14">
    <location>
        <begin position="3214"/>
        <end position="3273"/>
    </location>
</feature>
<dbReference type="GO" id="GO:0010557">
    <property type="term" value="P:positive regulation of macromolecule biosynthetic process"/>
    <property type="evidence" value="ECO:0007669"/>
    <property type="project" value="UniProtKB-ARBA"/>
</dbReference>
<dbReference type="PROSITE" id="PS51204">
    <property type="entry name" value="HSA"/>
    <property type="match status" value="1"/>
</dbReference>
<feature type="region of interest" description="Disordered" evidence="14">
    <location>
        <begin position="421"/>
        <end position="613"/>
    </location>
</feature>
<feature type="region of interest" description="Disordered" evidence="14">
    <location>
        <begin position="2931"/>
        <end position="2956"/>
    </location>
</feature>
<dbReference type="CDD" id="cd18793">
    <property type="entry name" value="SF2_C_SNF"/>
    <property type="match status" value="1"/>
</dbReference>
<feature type="region of interest" description="Disordered" evidence="14">
    <location>
        <begin position="2522"/>
        <end position="2831"/>
    </location>
</feature>
<feature type="region of interest" description="Disordered" evidence="14">
    <location>
        <begin position="3210"/>
        <end position="3324"/>
    </location>
</feature>
<keyword evidence="13" id="KW-0175">Coiled coil</keyword>
<proteinExistence type="inferred from homology"/>
<feature type="compositionally biased region" description="Low complexity" evidence="14">
    <location>
        <begin position="1701"/>
        <end position="1716"/>
    </location>
</feature>
<evidence type="ECO:0000259" key="15">
    <source>
        <dbReference type="PROSITE" id="PS51192"/>
    </source>
</evidence>
<dbReference type="FunFam" id="3.40.50.300:FF:000529">
    <property type="entry name" value="helicase SRCAP isoform X1"/>
    <property type="match status" value="1"/>
</dbReference>
<dbReference type="GO" id="GO:0003677">
    <property type="term" value="F:DNA binding"/>
    <property type="evidence" value="ECO:0007669"/>
    <property type="project" value="UniProtKB-KW"/>
</dbReference>
<accession>A0A914BI88</accession>
<feature type="compositionally biased region" description="Basic and acidic residues" evidence="14">
    <location>
        <begin position="1872"/>
        <end position="1898"/>
    </location>
</feature>
<dbReference type="OrthoDB" id="448448at2759"/>
<feature type="compositionally biased region" description="Basic and acidic residues" evidence="14">
    <location>
        <begin position="3565"/>
        <end position="3577"/>
    </location>
</feature>
<feature type="compositionally biased region" description="Polar residues" evidence="14">
    <location>
        <begin position="3506"/>
        <end position="3524"/>
    </location>
</feature>
<feature type="compositionally biased region" description="Polar residues" evidence="14">
    <location>
        <begin position="511"/>
        <end position="523"/>
    </location>
</feature>
<feature type="region of interest" description="Disordered" evidence="14">
    <location>
        <begin position="1469"/>
        <end position="1511"/>
    </location>
</feature>
<evidence type="ECO:0000256" key="4">
    <source>
        <dbReference type="ARBA" id="ARBA00022741"/>
    </source>
</evidence>
<evidence type="ECO:0000256" key="11">
    <source>
        <dbReference type="ARBA" id="ARBA00023163"/>
    </source>
</evidence>
<feature type="compositionally biased region" description="Basic and acidic residues" evidence="14">
    <location>
        <begin position="3478"/>
        <end position="3489"/>
    </location>
</feature>
<keyword evidence="4" id="KW-0547">Nucleotide-binding</keyword>
<dbReference type="Pfam" id="PF00176">
    <property type="entry name" value="SNF2-rel_dom"/>
    <property type="match status" value="1"/>
</dbReference>
<dbReference type="Pfam" id="PF07529">
    <property type="entry name" value="HSA"/>
    <property type="match status" value="1"/>
</dbReference>
<evidence type="ECO:0000256" key="13">
    <source>
        <dbReference type="SAM" id="Coils"/>
    </source>
</evidence>
<feature type="compositionally biased region" description="Basic and acidic residues" evidence="14">
    <location>
        <begin position="846"/>
        <end position="866"/>
    </location>
</feature>
<feature type="compositionally biased region" description="Low complexity" evidence="14">
    <location>
        <begin position="2904"/>
        <end position="2914"/>
    </location>
</feature>
<dbReference type="GO" id="GO:0042393">
    <property type="term" value="F:histone binding"/>
    <property type="evidence" value="ECO:0007669"/>
    <property type="project" value="TreeGrafter"/>
</dbReference>
<reference evidence="18" key="1">
    <citation type="submission" date="2022-11" db="UniProtKB">
        <authorList>
            <consortium name="EnsemblMetazoa"/>
        </authorList>
    </citation>
    <scope>IDENTIFICATION</scope>
</reference>
<dbReference type="InterPro" id="IPR027417">
    <property type="entry name" value="P-loop_NTPase"/>
</dbReference>
<evidence type="ECO:0000256" key="2">
    <source>
        <dbReference type="ARBA" id="ARBA00009220"/>
    </source>
</evidence>
<feature type="compositionally biased region" description="Low complexity" evidence="14">
    <location>
        <begin position="487"/>
        <end position="510"/>
    </location>
</feature>
<dbReference type="InterPro" id="IPR038718">
    <property type="entry name" value="SNF2-like_sf"/>
</dbReference>
<feature type="compositionally biased region" description="Low complexity" evidence="14">
    <location>
        <begin position="3430"/>
        <end position="3446"/>
    </location>
</feature>
<keyword evidence="6" id="KW-0347">Helicase</keyword>
<feature type="region of interest" description="Disordered" evidence="14">
    <location>
        <begin position="2895"/>
        <end position="2914"/>
    </location>
</feature>
<feature type="domain" description="Helicase C-terminal" evidence="16">
    <location>
        <begin position="2186"/>
        <end position="2334"/>
    </location>
</feature>
<feature type="compositionally biased region" description="Polar residues" evidence="14">
    <location>
        <begin position="460"/>
        <end position="470"/>
    </location>
</feature>
<keyword evidence="8" id="KW-0156">Chromatin regulator</keyword>
<dbReference type="Proteomes" id="UP000887568">
    <property type="component" value="Unplaced"/>
</dbReference>
<feature type="compositionally biased region" description="Polar residues" evidence="14">
    <location>
        <begin position="3554"/>
        <end position="3563"/>
    </location>
</feature>
<feature type="compositionally biased region" description="Low complexity" evidence="14">
    <location>
        <begin position="2790"/>
        <end position="2806"/>
    </location>
</feature>
<dbReference type="GO" id="GO:0140096">
    <property type="term" value="F:catalytic activity, acting on a protein"/>
    <property type="evidence" value="ECO:0007669"/>
    <property type="project" value="UniProtKB-ARBA"/>
</dbReference>
<feature type="compositionally biased region" description="Polar residues" evidence="14">
    <location>
        <begin position="1"/>
        <end position="20"/>
    </location>
</feature>
<dbReference type="InterPro" id="IPR049730">
    <property type="entry name" value="SNF2/RAD54-like_C"/>
</dbReference>
<feature type="compositionally biased region" description="Low complexity" evidence="14">
    <location>
        <begin position="2539"/>
        <end position="2557"/>
    </location>
</feature>
<keyword evidence="10" id="KW-0238">DNA-binding</keyword>
<feature type="compositionally biased region" description="Low complexity" evidence="14">
    <location>
        <begin position="565"/>
        <end position="586"/>
    </location>
</feature>
<feature type="compositionally biased region" description="Polar residues" evidence="14">
    <location>
        <begin position="3652"/>
        <end position="3677"/>
    </location>
</feature>
<dbReference type="GO" id="GO:0016887">
    <property type="term" value="F:ATP hydrolysis activity"/>
    <property type="evidence" value="ECO:0007669"/>
    <property type="project" value="TreeGrafter"/>
</dbReference>
<comment type="subcellular location">
    <subcellularLocation>
        <location evidence="1">Nucleus</location>
    </subcellularLocation>
</comment>
<feature type="region of interest" description="Disordered" evidence="14">
    <location>
        <begin position="3549"/>
        <end position="3798"/>
    </location>
</feature>
<feature type="domain" description="Helicase ATP-binding" evidence="15">
    <location>
        <begin position="1122"/>
        <end position="1287"/>
    </location>
</feature>
<dbReference type="FunFam" id="3.40.50.10810:FF:000005">
    <property type="entry name" value="Photoperiod-independent early flowering 1"/>
    <property type="match status" value="1"/>
</dbReference>
<feature type="region of interest" description="Disordered" evidence="14">
    <location>
        <begin position="3382"/>
        <end position="3536"/>
    </location>
</feature>
<feature type="compositionally biased region" description="Polar residues" evidence="14">
    <location>
        <begin position="3175"/>
        <end position="3184"/>
    </location>
</feature>
<comment type="similarity">
    <text evidence="2">Belongs to the SNF2/RAD54 helicase family. SWR1 subfamily.</text>
</comment>
<evidence type="ECO:0000259" key="17">
    <source>
        <dbReference type="PROSITE" id="PS51204"/>
    </source>
</evidence>
<evidence type="ECO:0008006" key="20">
    <source>
        <dbReference type="Google" id="ProtNLM"/>
    </source>
</evidence>
<dbReference type="Gene3D" id="3.40.50.300">
    <property type="entry name" value="P-loop containing nucleotide triphosphate hydrolases"/>
    <property type="match status" value="1"/>
</dbReference>
<dbReference type="PANTHER" id="PTHR45685">
    <property type="entry name" value="HELICASE SRCAP-RELATED"/>
    <property type="match status" value="1"/>
</dbReference>
<dbReference type="PANTHER" id="PTHR45685:SF1">
    <property type="entry name" value="HELICASE SRCAP"/>
    <property type="match status" value="1"/>
</dbReference>
<keyword evidence="5" id="KW-0378">Hydrolase</keyword>
<dbReference type="SMART" id="SM00490">
    <property type="entry name" value="HELICc"/>
    <property type="match status" value="1"/>
</dbReference>
<feature type="compositionally biased region" description="Polar residues" evidence="14">
    <location>
        <begin position="3626"/>
        <end position="3643"/>
    </location>
</feature>
<feature type="compositionally biased region" description="Basic residues" evidence="14">
    <location>
        <begin position="3783"/>
        <end position="3792"/>
    </location>
</feature>
<evidence type="ECO:0000256" key="5">
    <source>
        <dbReference type="ARBA" id="ARBA00022801"/>
    </source>
</evidence>
<dbReference type="InterPro" id="IPR000330">
    <property type="entry name" value="SNF2_N"/>
</dbReference>
<dbReference type="PROSITE" id="PS51194">
    <property type="entry name" value="HELICASE_CTER"/>
    <property type="match status" value="1"/>
</dbReference>